<comment type="caution">
    <text evidence="4">The sequence shown here is derived from an EMBL/GenBank/DDBJ whole genome shotgun (WGS) entry which is preliminary data.</text>
</comment>
<dbReference type="GO" id="GO:0003677">
    <property type="term" value="F:DNA binding"/>
    <property type="evidence" value="ECO:0007669"/>
    <property type="project" value="InterPro"/>
</dbReference>
<dbReference type="InterPro" id="IPR032710">
    <property type="entry name" value="NTF2-like_dom_sf"/>
</dbReference>
<name>A0A1Y3MD60_9BACI</name>
<dbReference type="PANTHER" id="PTHR30173">
    <property type="entry name" value="SIGMA 19 FACTOR"/>
    <property type="match status" value="1"/>
</dbReference>
<dbReference type="SUPFAM" id="SSF88659">
    <property type="entry name" value="Sigma3 and sigma4 domains of RNA polymerase sigma factors"/>
    <property type="match status" value="1"/>
</dbReference>
<dbReference type="NCBIfam" id="TIGR02957">
    <property type="entry name" value="SigX4"/>
    <property type="match status" value="1"/>
</dbReference>
<proteinExistence type="predicted"/>
<dbReference type="InterPro" id="IPR007627">
    <property type="entry name" value="RNA_pol_sigma70_r2"/>
</dbReference>
<evidence type="ECO:0000256" key="1">
    <source>
        <dbReference type="ARBA" id="ARBA00011344"/>
    </source>
</evidence>
<sequence>MDFETLYRTYQPLVYSVAYRLLGSVSDAEDVTQDIFIKGQHTDQESIRNMKAYLIKMTTNHCLNILQSARKKREVYTGEWLPEPEIDTAKLNPVETIIQNERVSYAFLVLLENLTPVERAVFVLREALSYDYREIAEILNKSEANCRKIYSRCKEKIQHEVPVNPQQSDHTEKMIHTFIHGSKTGDFEEFINLLTVDATLVTDGGGKVRAAIFPILGKQRIQIFLEAIVSRGFFQLELLPTIINGQFGILARNKGRAEKAICFEWNESGESIRRIYIIVNPDKLKHIPVL</sequence>
<dbReference type="Pfam" id="PF08281">
    <property type="entry name" value="Sigma70_r4_2"/>
    <property type="match status" value="1"/>
</dbReference>
<feature type="domain" description="RNA polymerase sigma factor 70 region 4 type 2" evidence="3">
    <location>
        <begin position="107"/>
        <end position="156"/>
    </location>
</feature>
<dbReference type="NCBIfam" id="NF007214">
    <property type="entry name" value="PRK09636.1"/>
    <property type="match status" value="1"/>
</dbReference>
<accession>A0A1Y3MD60</accession>
<gene>
    <name evidence="4" type="ORF">BW425_23930</name>
</gene>
<dbReference type="Pfam" id="PF04542">
    <property type="entry name" value="Sigma70_r2"/>
    <property type="match status" value="1"/>
</dbReference>
<dbReference type="InterPro" id="IPR013325">
    <property type="entry name" value="RNA_pol_sigma_r2"/>
</dbReference>
<dbReference type="InterPro" id="IPR013324">
    <property type="entry name" value="RNA_pol_sigma_r3/r4-like"/>
</dbReference>
<evidence type="ECO:0000259" key="3">
    <source>
        <dbReference type="Pfam" id="PF08281"/>
    </source>
</evidence>
<dbReference type="GO" id="GO:0016987">
    <property type="term" value="F:sigma factor activity"/>
    <property type="evidence" value="ECO:0007669"/>
    <property type="project" value="InterPro"/>
</dbReference>
<dbReference type="PANTHER" id="PTHR30173:SF36">
    <property type="entry name" value="ECF RNA POLYMERASE SIGMA FACTOR SIGJ"/>
    <property type="match status" value="1"/>
</dbReference>
<reference evidence="4 5" key="1">
    <citation type="submission" date="2017-02" db="EMBL/GenBank/DDBJ databases">
        <title>Bacillus pseudomycoides isolate FSL K6-0042.</title>
        <authorList>
            <person name="Kovac J."/>
        </authorList>
    </citation>
    <scope>NUCLEOTIDE SEQUENCE [LARGE SCALE GENOMIC DNA]</scope>
    <source>
        <strain evidence="4 5">FSL K6-0042</strain>
    </source>
</reference>
<dbReference type="Proteomes" id="UP000195321">
    <property type="component" value="Unassembled WGS sequence"/>
</dbReference>
<dbReference type="Gene3D" id="1.10.10.10">
    <property type="entry name" value="Winged helix-like DNA-binding domain superfamily/Winged helix DNA-binding domain"/>
    <property type="match status" value="1"/>
</dbReference>
<dbReference type="SUPFAM" id="SSF88946">
    <property type="entry name" value="Sigma2 domain of RNA polymerase sigma factors"/>
    <property type="match status" value="1"/>
</dbReference>
<dbReference type="InterPro" id="IPR014284">
    <property type="entry name" value="RNA_pol_sigma-70_dom"/>
</dbReference>
<evidence type="ECO:0000313" key="4">
    <source>
        <dbReference type="EMBL" id="OUM46380.1"/>
    </source>
</evidence>
<dbReference type="InterPro" id="IPR036388">
    <property type="entry name" value="WH-like_DNA-bd_sf"/>
</dbReference>
<feature type="domain" description="RNA polymerase sigma-70 region 2" evidence="2">
    <location>
        <begin position="6"/>
        <end position="70"/>
    </location>
</feature>
<protein>
    <submittedName>
        <fullName evidence="4">RNA polymerase sigma-70 factor</fullName>
    </submittedName>
</protein>
<comment type="subunit">
    <text evidence="1">Interacts transiently with the RNA polymerase catalytic core formed by RpoA, RpoB, RpoC and RpoZ (2 alpha, 1 beta, 1 beta' and 1 omega subunit) to form the RNA polymerase holoenzyme that can initiate transcription.</text>
</comment>
<evidence type="ECO:0000259" key="2">
    <source>
        <dbReference type="Pfam" id="PF04542"/>
    </source>
</evidence>
<dbReference type="NCBIfam" id="TIGR02937">
    <property type="entry name" value="sigma70-ECF"/>
    <property type="match status" value="1"/>
</dbReference>
<dbReference type="SUPFAM" id="SSF54427">
    <property type="entry name" value="NTF2-like"/>
    <property type="match status" value="1"/>
</dbReference>
<dbReference type="Gene3D" id="1.10.1740.10">
    <property type="match status" value="1"/>
</dbReference>
<dbReference type="RefSeq" id="WP_016116844.1">
    <property type="nucleotide sequence ID" value="NZ_CP189809.1"/>
</dbReference>
<dbReference type="InterPro" id="IPR014303">
    <property type="entry name" value="RNA_pol_sigma-70_ECF"/>
</dbReference>
<dbReference type="InterPro" id="IPR013249">
    <property type="entry name" value="RNA_pol_sigma70_r4_t2"/>
</dbReference>
<organism evidence="4 5">
    <name type="scientific">Bacillus pseudomycoides</name>
    <dbReference type="NCBI Taxonomy" id="64104"/>
    <lineage>
        <taxon>Bacteria</taxon>
        <taxon>Bacillati</taxon>
        <taxon>Bacillota</taxon>
        <taxon>Bacilli</taxon>
        <taxon>Bacillales</taxon>
        <taxon>Bacillaceae</taxon>
        <taxon>Bacillus</taxon>
        <taxon>Bacillus cereus group</taxon>
    </lineage>
</organism>
<dbReference type="InterPro" id="IPR052704">
    <property type="entry name" value="ECF_Sigma-70_Domain"/>
</dbReference>
<evidence type="ECO:0000313" key="5">
    <source>
        <dbReference type="Proteomes" id="UP000195321"/>
    </source>
</evidence>
<dbReference type="AlphaFoldDB" id="A0A1Y3MD60"/>
<dbReference type="EMBL" id="MWPX01000047">
    <property type="protein sequence ID" value="OUM46380.1"/>
    <property type="molecule type" value="Genomic_DNA"/>
</dbReference>
<dbReference type="GO" id="GO:0006352">
    <property type="term" value="P:DNA-templated transcription initiation"/>
    <property type="evidence" value="ECO:0007669"/>
    <property type="project" value="InterPro"/>
</dbReference>